<dbReference type="EMBL" id="JBHFQA010000014">
    <property type="protein sequence ID" value="KAL2087530.1"/>
    <property type="molecule type" value="Genomic_DNA"/>
</dbReference>
<feature type="region of interest" description="Disordered" evidence="2">
    <location>
        <begin position="1"/>
        <end position="106"/>
    </location>
</feature>
<protein>
    <recommendedName>
        <fullName evidence="3">Cortactin-binding protein-2 N-terminal domain-containing protein</fullName>
    </recommendedName>
</protein>
<evidence type="ECO:0000259" key="3">
    <source>
        <dbReference type="Pfam" id="PF09727"/>
    </source>
</evidence>
<comment type="caution">
    <text evidence="4">The sequence shown here is derived from an EMBL/GenBank/DDBJ whole genome shotgun (WGS) entry which is preliminary data.</text>
</comment>
<evidence type="ECO:0000313" key="5">
    <source>
        <dbReference type="Proteomes" id="UP001591681"/>
    </source>
</evidence>
<dbReference type="PANTHER" id="PTHR23166:SF4">
    <property type="entry name" value="FILAMIN A-INTERACTING PROTEIN 1-LIKE"/>
    <property type="match status" value="1"/>
</dbReference>
<dbReference type="InterPro" id="IPR019131">
    <property type="entry name" value="Cortactin-binding_p2_N"/>
</dbReference>
<keyword evidence="5" id="KW-1185">Reference proteome</keyword>
<gene>
    <name evidence="4" type="ORF">ACEWY4_016358</name>
</gene>
<sequence>MRSRSNSMEDLAQAKHASQQPLQRQHRQHTPSRQRAAEREEPSARGPGQPRHREPPDDVAATLQRNHKSGSGSGSGSSSSGHSSSGQSGTTGHHHQRGRAASAGKGRDLSRDDLLFLLSMLEGELQARDEVITVLKADKIDLAVLEAKYGFVTPQKVLQALQRDAIQKGDGWQDDIYEKPMAELDRLVEKQRETYRRMLEQLLIVEQSHRQTIYKLEDEKMNHSEFMKKSDEFTNLLEQDRERSVVQAAKP</sequence>
<evidence type="ECO:0000256" key="2">
    <source>
        <dbReference type="SAM" id="MobiDB-lite"/>
    </source>
</evidence>
<feature type="domain" description="Cortactin-binding protein-2 N-terminal" evidence="3">
    <location>
        <begin position="108"/>
        <end position="243"/>
    </location>
</feature>
<dbReference type="Proteomes" id="UP001591681">
    <property type="component" value="Unassembled WGS sequence"/>
</dbReference>
<dbReference type="AlphaFoldDB" id="A0ABD1JK60"/>
<dbReference type="PANTHER" id="PTHR23166">
    <property type="entry name" value="FILAMIN/GPBP-INTERACTING PROTEIN"/>
    <property type="match status" value="1"/>
</dbReference>
<name>A0ABD1JK60_9TELE</name>
<proteinExistence type="predicted"/>
<dbReference type="InterPro" id="IPR050719">
    <property type="entry name" value="Cortactin-Actin_Reg"/>
</dbReference>
<evidence type="ECO:0000313" key="4">
    <source>
        <dbReference type="EMBL" id="KAL2087530.1"/>
    </source>
</evidence>
<reference evidence="4 5" key="1">
    <citation type="submission" date="2024-09" db="EMBL/GenBank/DDBJ databases">
        <title>A chromosome-level genome assembly of Gray's grenadier anchovy, Coilia grayii.</title>
        <authorList>
            <person name="Fu Z."/>
        </authorList>
    </citation>
    <scope>NUCLEOTIDE SEQUENCE [LARGE SCALE GENOMIC DNA]</scope>
    <source>
        <strain evidence="4">G4</strain>
        <tissue evidence="4">Muscle</tissue>
    </source>
</reference>
<keyword evidence="1" id="KW-0175">Coiled coil</keyword>
<organism evidence="4 5">
    <name type="scientific">Coilia grayii</name>
    <name type="common">Gray's grenadier anchovy</name>
    <dbReference type="NCBI Taxonomy" id="363190"/>
    <lineage>
        <taxon>Eukaryota</taxon>
        <taxon>Metazoa</taxon>
        <taxon>Chordata</taxon>
        <taxon>Craniata</taxon>
        <taxon>Vertebrata</taxon>
        <taxon>Euteleostomi</taxon>
        <taxon>Actinopterygii</taxon>
        <taxon>Neopterygii</taxon>
        <taxon>Teleostei</taxon>
        <taxon>Clupei</taxon>
        <taxon>Clupeiformes</taxon>
        <taxon>Clupeoidei</taxon>
        <taxon>Engraulidae</taxon>
        <taxon>Coilinae</taxon>
        <taxon>Coilia</taxon>
    </lineage>
</organism>
<evidence type="ECO:0000256" key="1">
    <source>
        <dbReference type="ARBA" id="ARBA00023054"/>
    </source>
</evidence>
<accession>A0ABD1JK60</accession>
<dbReference type="Pfam" id="PF09727">
    <property type="entry name" value="CortBP2"/>
    <property type="match status" value="1"/>
</dbReference>
<feature type="compositionally biased region" description="Low complexity" evidence="2">
    <location>
        <begin position="76"/>
        <end position="91"/>
    </location>
</feature>